<dbReference type="FunFam" id="3.40.50.300:FF:000425">
    <property type="entry name" value="Probable ABC transporter, ATP-binding subunit"/>
    <property type="match status" value="1"/>
</dbReference>
<dbReference type="InterPro" id="IPR017871">
    <property type="entry name" value="ABC_transporter-like_CS"/>
</dbReference>
<dbReference type="PROSITE" id="PS00211">
    <property type="entry name" value="ABC_TRANSPORTER_1"/>
    <property type="match status" value="1"/>
</dbReference>
<dbReference type="InterPro" id="IPR027417">
    <property type="entry name" value="P-loop_NTPase"/>
</dbReference>
<dbReference type="EMBL" id="SAUW01000034">
    <property type="protein sequence ID" value="RWR05770.1"/>
    <property type="molecule type" value="Genomic_DNA"/>
</dbReference>
<evidence type="ECO:0000313" key="11">
    <source>
        <dbReference type="Proteomes" id="UP000285710"/>
    </source>
</evidence>
<keyword evidence="5" id="KW-0129">CBS domain</keyword>
<evidence type="ECO:0000313" key="8">
    <source>
        <dbReference type="EMBL" id="RWR05770.1"/>
    </source>
</evidence>
<comment type="caution">
    <text evidence="9">The sequence shown here is derived from an EMBL/GenBank/DDBJ whole genome shotgun (WGS) entry which is preliminary data.</text>
</comment>
<dbReference type="GO" id="GO:0016887">
    <property type="term" value="F:ATP hydrolysis activity"/>
    <property type="evidence" value="ECO:0007669"/>
    <property type="project" value="InterPro"/>
</dbReference>
<dbReference type="InterPro" id="IPR000644">
    <property type="entry name" value="CBS_dom"/>
</dbReference>
<accession>A0A443JRA5</accession>
<dbReference type="GO" id="GO:0015697">
    <property type="term" value="P:quaternary ammonium group transport"/>
    <property type="evidence" value="ECO:0007669"/>
    <property type="project" value="UniProtKB-ARBA"/>
</dbReference>
<comment type="similarity">
    <text evidence="1">Belongs to the ABC transporter superfamily.</text>
</comment>
<dbReference type="Proteomes" id="UP000285710">
    <property type="component" value="Unassembled WGS sequence"/>
</dbReference>
<sequence>MIAFEALTKSYDGRNVVDNVTASFATGTITAVVGTSGSGKTTLLRMINRLIEPTTGCVQINGRDVSELPEVALRRSIGYVIQGYGLFPHWTAARNIGVVPRLLGWRTSEIEARTAELLRLLQLDPAQIGPRYPHQLSGGQAQRIGVARALAARPDVLLMDEPFGALDPVIRRQAQRDLSEIQHQLGTTIILVTHDMNEALRLGNAIAVMRDGRFEQFAPPSEIVCAPATPFVAELVGEEGRALRLLSLTPVGPHLRTGEAPGDPVADTASLSDALSEMIWTGRDRLPVADRSGRRLGVIERADILSAGRRAAPV</sequence>
<evidence type="ECO:0000256" key="1">
    <source>
        <dbReference type="ARBA" id="ARBA00005417"/>
    </source>
</evidence>
<dbReference type="PANTHER" id="PTHR43117:SF4">
    <property type="entry name" value="OSMOPROTECTANT IMPORT ATP-BINDING PROTEIN OSMV"/>
    <property type="match status" value="1"/>
</dbReference>
<name>A0A443JRA5_9RHOB</name>
<evidence type="ECO:0000259" key="6">
    <source>
        <dbReference type="PROSITE" id="PS50893"/>
    </source>
</evidence>
<evidence type="ECO:0000313" key="10">
    <source>
        <dbReference type="Proteomes" id="UP000284476"/>
    </source>
</evidence>
<dbReference type="SUPFAM" id="SSF52540">
    <property type="entry name" value="P-loop containing nucleoside triphosphate hydrolases"/>
    <property type="match status" value="1"/>
</dbReference>
<protein>
    <submittedName>
        <fullName evidence="9">ABC transporter ATP-binding protein</fullName>
    </submittedName>
</protein>
<keyword evidence="11" id="KW-1185">Reference proteome</keyword>
<gene>
    <name evidence="9" type="ORF">D2T30_05165</name>
    <name evidence="8" type="ORF">D2T33_19500</name>
</gene>
<reference evidence="10 11" key="1">
    <citation type="submission" date="2019-01" db="EMBL/GenBank/DDBJ databases">
        <title>Sinorhodobacter populi sp. nov. isolated from the symptomatic bark tissue of Populus euramericana canker.</title>
        <authorList>
            <person name="Xu G."/>
        </authorList>
    </citation>
    <scope>NUCLEOTIDE SEQUENCE [LARGE SCALE GENOMIC DNA]</scope>
    <source>
        <strain evidence="8 11">2D-5</strain>
        <strain evidence="9 10">SK2B-1</strain>
    </source>
</reference>
<dbReference type="PROSITE" id="PS50893">
    <property type="entry name" value="ABC_TRANSPORTER_2"/>
    <property type="match status" value="1"/>
</dbReference>
<dbReference type="SUPFAM" id="SSF54631">
    <property type="entry name" value="CBS-domain pair"/>
    <property type="match status" value="1"/>
</dbReference>
<keyword evidence="4 9" id="KW-0067">ATP-binding</keyword>
<evidence type="ECO:0000259" key="7">
    <source>
        <dbReference type="PROSITE" id="PS51371"/>
    </source>
</evidence>
<evidence type="ECO:0000256" key="2">
    <source>
        <dbReference type="ARBA" id="ARBA00022448"/>
    </source>
</evidence>
<dbReference type="GO" id="GO:0005524">
    <property type="term" value="F:ATP binding"/>
    <property type="evidence" value="ECO:0007669"/>
    <property type="project" value="UniProtKB-KW"/>
</dbReference>
<evidence type="ECO:0000256" key="4">
    <source>
        <dbReference type="ARBA" id="ARBA00022840"/>
    </source>
</evidence>
<evidence type="ECO:0000256" key="3">
    <source>
        <dbReference type="ARBA" id="ARBA00022741"/>
    </source>
</evidence>
<dbReference type="InterPro" id="IPR046342">
    <property type="entry name" value="CBS_dom_sf"/>
</dbReference>
<dbReference type="SMART" id="SM00382">
    <property type="entry name" value="AAA"/>
    <property type="match status" value="1"/>
</dbReference>
<dbReference type="EMBL" id="SAUZ01000004">
    <property type="protein sequence ID" value="RWR23019.1"/>
    <property type="molecule type" value="Genomic_DNA"/>
</dbReference>
<dbReference type="Gene3D" id="3.40.50.300">
    <property type="entry name" value="P-loop containing nucleotide triphosphate hydrolases"/>
    <property type="match status" value="1"/>
</dbReference>
<dbReference type="InterPro" id="IPR003439">
    <property type="entry name" value="ABC_transporter-like_ATP-bd"/>
</dbReference>
<organism evidence="9 10">
    <name type="scientific">Paenirhodobacter populi</name>
    <dbReference type="NCBI Taxonomy" id="2306993"/>
    <lineage>
        <taxon>Bacteria</taxon>
        <taxon>Pseudomonadati</taxon>
        <taxon>Pseudomonadota</taxon>
        <taxon>Alphaproteobacteria</taxon>
        <taxon>Rhodobacterales</taxon>
        <taxon>Rhodobacter group</taxon>
        <taxon>Paenirhodobacter</taxon>
    </lineage>
</organism>
<dbReference type="InterPro" id="IPR003593">
    <property type="entry name" value="AAA+_ATPase"/>
</dbReference>
<dbReference type="Proteomes" id="UP000284476">
    <property type="component" value="Unassembled WGS sequence"/>
</dbReference>
<dbReference type="AlphaFoldDB" id="A0A443JRA5"/>
<reference evidence="9 11" key="2">
    <citation type="submission" date="2019-01" db="EMBL/GenBank/DDBJ databases">
        <authorList>
            <person name="Li Y."/>
        </authorList>
    </citation>
    <scope>NUCLEOTIDE SEQUENCE [LARGE SCALE GENOMIC DNA]</scope>
    <source>
        <strain evidence="8 11">2D-5</strain>
        <strain evidence="9">SK2B-1</strain>
    </source>
</reference>
<dbReference type="Pfam" id="PF00005">
    <property type="entry name" value="ABC_tran"/>
    <property type="match status" value="1"/>
</dbReference>
<evidence type="ECO:0000256" key="5">
    <source>
        <dbReference type="PROSITE-ProRule" id="PRU00703"/>
    </source>
</evidence>
<accession>A0A443IKR8</accession>
<feature type="domain" description="ABC transporter" evidence="6">
    <location>
        <begin position="2"/>
        <end position="236"/>
    </location>
</feature>
<keyword evidence="3" id="KW-0547">Nucleotide-binding</keyword>
<dbReference type="PROSITE" id="PS51371">
    <property type="entry name" value="CBS"/>
    <property type="match status" value="1"/>
</dbReference>
<dbReference type="PANTHER" id="PTHR43117">
    <property type="entry name" value="OSMOPROTECTANT IMPORT ATP-BINDING PROTEIN OSMV"/>
    <property type="match status" value="1"/>
</dbReference>
<dbReference type="RefSeq" id="WP_128208003.1">
    <property type="nucleotide sequence ID" value="NZ_JBHRSO010000013.1"/>
</dbReference>
<proteinExistence type="inferred from homology"/>
<keyword evidence="2" id="KW-0813">Transport</keyword>
<feature type="domain" description="CBS" evidence="7">
    <location>
        <begin position="255"/>
        <end position="314"/>
    </location>
</feature>
<evidence type="ECO:0000313" key="9">
    <source>
        <dbReference type="EMBL" id="RWR23019.1"/>
    </source>
</evidence>